<dbReference type="CDD" id="cd02871">
    <property type="entry name" value="GH18_chitinase_D-like"/>
    <property type="match status" value="1"/>
</dbReference>
<keyword evidence="7" id="KW-0732">Signal</keyword>
<dbReference type="Gene3D" id="2.60.40.10">
    <property type="entry name" value="Immunoglobulins"/>
    <property type="match status" value="2"/>
</dbReference>
<keyword evidence="5" id="KW-0624">Polysaccharide degradation</keyword>
<dbReference type="GO" id="GO:0008843">
    <property type="term" value="F:endochitinase activity"/>
    <property type="evidence" value="ECO:0007669"/>
    <property type="project" value="UniProtKB-EC"/>
</dbReference>
<comment type="similarity">
    <text evidence="1">Belongs to the glycosyl hydrolase 18 family. Chitinase class II subfamily.</text>
</comment>
<dbReference type="PANTHER" id="PTHR45708:SF49">
    <property type="entry name" value="ENDOCHITINASE"/>
    <property type="match status" value="1"/>
</dbReference>
<proteinExistence type="inferred from homology"/>
<dbReference type="OrthoDB" id="99456at2"/>
<dbReference type="PRINTS" id="PR00014">
    <property type="entry name" value="FNTYPEIII"/>
</dbReference>
<keyword evidence="5" id="KW-0119">Carbohydrate metabolism</keyword>
<keyword evidence="3 6" id="KW-0378">Hydrolase</keyword>
<evidence type="ECO:0000256" key="4">
    <source>
        <dbReference type="ARBA" id="ARBA00023295"/>
    </source>
</evidence>
<evidence type="ECO:0000256" key="3">
    <source>
        <dbReference type="ARBA" id="ARBA00022801"/>
    </source>
</evidence>
<evidence type="ECO:0000313" key="10">
    <source>
        <dbReference type="EMBL" id="THG34234.1"/>
    </source>
</evidence>
<dbReference type="InterPro" id="IPR001579">
    <property type="entry name" value="Glyco_hydro_18_chit_AS"/>
</dbReference>
<dbReference type="PROSITE" id="PS51910">
    <property type="entry name" value="GH18_2"/>
    <property type="match status" value="1"/>
</dbReference>
<sequence>MRFSRPAAAWGAAAILALAALSAPGAALAADANVITNGGFESGLAGWSCSGGTGSTVSTPVHSGNGALAGAATSGDNAQCTQTVAVKPSTKYALTGFVRGSYVYLGESVSGASTWASPAAYSPLSVSFTTGASQTTATVYVHGWYGQGTYFADDIALTGPAGTVTAPAAPTSLTVTGTTSSTASLSWTAPSGTVTGYNVYRGGTKVGSPSGTTFTDSGLSASTAYSYTVKAANSAGESPASAGVTATTTSASVSVPGAPSGLRSTATTTSSASLAWTASSGTVNGYNVYRGGSKVGTTASTSYTDTGLSASTAYSYTVKAYNSAGESAASATVGVTTAKTGGGGTGPAAQLPKHILTGYWQNFDNGAKTLRISDVPTTYDLIAVSFADADASTPGAVTFSVDSGLSSALGGYTNANFTADVATVHARGQKVIISVGGQNGTISVNNSASATNFANSINALISTYGFDGVDIDLENGINPTYMGQALRAVSAAHPGSIITMAPQTIDMLSTSSGYFALALGIKDILTVVNTQYYNSGSMNGCDGGVYAQASVNFATALACTELQGGLDASQVGLGFPASTRGAGSGYVSTTVVNNSITCLAQGVGCGSFVPSAKYPNLRGAMTWSINWDASNGYQFANAVAAQLDALP</sequence>
<feature type="domain" description="GH18" evidence="9">
    <location>
        <begin position="354"/>
        <end position="646"/>
    </location>
</feature>
<dbReference type="SMART" id="SM00636">
    <property type="entry name" value="Glyco_18"/>
    <property type="match status" value="1"/>
</dbReference>
<evidence type="ECO:0000259" key="8">
    <source>
        <dbReference type="PROSITE" id="PS50853"/>
    </source>
</evidence>
<feature type="domain" description="Fibronectin type-III" evidence="8">
    <location>
        <begin position="169"/>
        <end position="251"/>
    </location>
</feature>
<feature type="domain" description="Fibronectin type-III" evidence="8">
    <location>
        <begin position="258"/>
        <end position="340"/>
    </location>
</feature>
<dbReference type="Pfam" id="PF00704">
    <property type="entry name" value="Glyco_hydro_18"/>
    <property type="match status" value="1"/>
</dbReference>
<comment type="caution">
    <text evidence="10">The sequence shown here is derived from an EMBL/GenBank/DDBJ whole genome shotgun (WGS) entry which is preliminary data.</text>
</comment>
<dbReference type="Proteomes" id="UP000307380">
    <property type="component" value="Unassembled WGS sequence"/>
</dbReference>
<dbReference type="InterPro" id="IPR003961">
    <property type="entry name" value="FN3_dom"/>
</dbReference>
<dbReference type="GO" id="GO:0000272">
    <property type="term" value="P:polysaccharide catabolic process"/>
    <property type="evidence" value="ECO:0007669"/>
    <property type="project" value="UniProtKB-KW"/>
</dbReference>
<keyword evidence="11" id="KW-1185">Reference proteome</keyword>
<dbReference type="GO" id="GO:0008061">
    <property type="term" value="F:chitin binding"/>
    <property type="evidence" value="ECO:0007669"/>
    <property type="project" value="InterPro"/>
</dbReference>
<keyword evidence="4 6" id="KW-0326">Glycosidase</keyword>
<dbReference type="InterPro" id="IPR017853">
    <property type="entry name" value="GH"/>
</dbReference>
<dbReference type="SUPFAM" id="SSF49785">
    <property type="entry name" value="Galactose-binding domain-like"/>
    <property type="match status" value="1"/>
</dbReference>
<dbReference type="InterPro" id="IPR011583">
    <property type="entry name" value="Chitinase_II/V-like_cat"/>
</dbReference>
<dbReference type="CDD" id="cd00063">
    <property type="entry name" value="FN3"/>
    <property type="match status" value="2"/>
</dbReference>
<dbReference type="SUPFAM" id="SSF49265">
    <property type="entry name" value="Fibronectin type III"/>
    <property type="match status" value="1"/>
</dbReference>
<reference evidence="10 11" key="1">
    <citation type="submission" date="2019-04" db="EMBL/GenBank/DDBJ databases">
        <authorList>
            <person name="Jiang L."/>
        </authorList>
    </citation>
    <scope>NUCLEOTIDE SEQUENCE [LARGE SCALE GENOMIC DNA]</scope>
    <source>
        <strain evidence="10 11">YIM 131861</strain>
    </source>
</reference>
<dbReference type="Gene3D" id="3.20.20.80">
    <property type="entry name" value="Glycosidases"/>
    <property type="match status" value="1"/>
</dbReference>
<name>A0A4S4FUU1_9MICO</name>
<feature type="chain" id="PRO_5020915597" description="chitinase" evidence="7">
    <location>
        <begin position="30"/>
        <end position="647"/>
    </location>
</feature>
<dbReference type="InterPro" id="IPR008979">
    <property type="entry name" value="Galactose-bd-like_sf"/>
</dbReference>
<dbReference type="InterPro" id="IPR013783">
    <property type="entry name" value="Ig-like_fold"/>
</dbReference>
<dbReference type="AlphaFoldDB" id="A0A4S4FUU1"/>
<dbReference type="RefSeq" id="WP_136424032.1">
    <property type="nucleotide sequence ID" value="NZ_SSSN01000005.1"/>
</dbReference>
<evidence type="ECO:0000313" key="11">
    <source>
        <dbReference type="Proteomes" id="UP000307380"/>
    </source>
</evidence>
<dbReference type="Gene3D" id="2.60.120.260">
    <property type="entry name" value="Galactose-binding domain-like"/>
    <property type="match status" value="1"/>
</dbReference>
<dbReference type="EMBL" id="SSSN01000005">
    <property type="protein sequence ID" value="THG34234.1"/>
    <property type="molecule type" value="Genomic_DNA"/>
</dbReference>
<organism evidence="10 11">
    <name type="scientific">Orlajensenia flava</name>
    <dbReference type="NCBI Taxonomy" id="2565934"/>
    <lineage>
        <taxon>Bacteria</taxon>
        <taxon>Bacillati</taxon>
        <taxon>Actinomycetota</taxon>
        <taxon>Actinomycetes</taxon>
        <taxon>Micrococcales</taxon>
        <taxon>Microbacteriaceae</taxon>
        <taxon>Orlajensenia</taxon>
    </lineage>
</organism>
<dbReference type="PROSITE" id="PS01095">
    <property type="entry name" value="GH18_1"/>
    <property type="match status" value="1"/>
</dbReference>
<dbReference type="Pfam" id="PF00041">
    <property type="entry name" value="fn3"/>
    <property type="match status" value="2"/>
</dbReference>
<feature type="signal peptide" evidence="7">
    <location>
        <begin position="1"/>
        <end position="29"/>
    </location>
</feature>
<dbReference type="InterPro" id="IPR050542">
    <property type="entry name" value="Glycosyl_Hydrlase18_Chitinase"/>
</dbReference>
<evidence type="ECO:0000256" key="5">
    <source>
        <dbReference type="ARBA" id="ARBA00023326"/>
    </source>
</evidence>
<evidence type="ECO:0000256" key="1">
    <source>
        <dbReference type="ARBA" id="ARBA00009121"/>
    </source>
</evidence>
<dbReference type="SMART" id="SM00060">
    <property type="entry name" value="FN3"/>
    <property type="match status" value="2"/>
</dbReference>
<evidence type="ECO:0000256" key="6">
    <source>
        <dbReference type="RuleBase" id="RU000489"/>
    </source>
</evidence>
<dbReference type="EC" id="3.2.1.14" evidence="2"/>
<protein>
    <recommendedName>
        <fullName evidence="2">chitinase</fullName>
        <ecNumber evidence="2">3.2.1.14</ecNumber>
    </recommendedName>
</protein>
<accession>A0A4S4FUU1</accession>
<dbReference type="PROSITE" id="PS50853">
    <property type="entry name" value="FN3"/>
    <property type="match status" value="2"/>
</dbReference>
<evidence type="ECO:0000259" key="9">
    <source>
        <dbReference type="PROSITE" id="PS51910"/>
    </source>
</evidence>
<evidence type="ECO:0000256" key="2">
    <source>
        <dbReference type="ARBA" id="ARBA00012729"/>
    </source>
</evidence>
<gene>
    <name evidence="10" type="ORF">E6C70_08030</name>
</gene>
<dbReference type="SUPFAM" id="SSF51445">
    <property type="entry name" value="(Trans)glycosidases"/>
    <property type="match status" value="1"/>
</dbReference>
<evidence type="ECO:0000256" key="7">
    <source>
        <dbReference type="SAM" id="SignalP"/>
    </source>
</evidence>
<dbReference type="InterPro" id="IPR001223">
    <property type="entry name" value="Glyco_hydro18_cat"/>
</dbReference>
<dbReference type="PANTHER" id="PTHR45708">
    <property type="entry name" value="ENDOCHITINASE"/>
    <property type="match status" value="1"/>
</dbReference>
<dbReference type="InterPro" id="IPR036116">
    <property type="entry name" value="FN3_sf"/>
</dbReference>